<dbReference type="PANTHER" id="PTHR43133">
    <property type="entry name" value="RNA POLYMERASE ECF-TYPE SIGMA FACTO"/>
    <property type="match status" value="1"/>
</dbReference>
<reference evidence="6 7" key="1">
    <citation type="submission" date="2019-08" db="EMBL/GenBank/DDBJ databases">
        <title>Complete genome sequence of Rhodanobacter glycinis strain T01E-68 isolated from tomato root.</title>
        <authorList>
            <person name="Weon H.-Y."/>
            <person name="Lee S.A."/>
        </authorList>
    </citation>
    <scope>NUCLEOTIDE SEQUENCE [LARGE SCALE GENOMIC DNA]</scope>
    <source>
        <strain evidence="6 7">T01E-68</strain>
    </source>
</reference>
<comment type="similarity">
    <text evidence="1">Belongs to the sigma-70 factor family. ECF subfamily.</text>
</comment>
<dbReference type="InterPro" id="IPR036388">
    <property type="entry name" value="WH-like_DNA-bd_sf"/>
</dbReference>
<dbReference type="SUPFAM" id="SSF88946">
    <property type="entry name" value="Sigma2 domain of RNA polymerase sigma factors"/>
    <property type="match status" value="1"/>
</dbReference>
<dbReference type="InterPro" id="IPR014284">
    <property type="entry name" value="RNA_pol_sigma-70_dom"/>
</dbReference>
<dbReference type="Gene3D" id="1.10.1740.10">
    <property type="match status" value="1"/>
</dbReference>
<dbReference type="InterPro" id="IPR013324">
    <property type="entry name" value="RNA_pol_sigma_r3/r4-like"/>
</dbReference>
<evidence type="ECO:0000313" key="7">
    <source>
        <dbReference type="Proteomes" id="UP000321807"/>
    </source>
</evidence>
<dbReference type="GO" id="GO:0006352">
    <property type="term" value="P:DNA-templated transcription initiation"/>
    <property type="evidence" value="ECO:0007669"/>
    <property type="project" value="InterPro"/>
</dbReference>
<dbReference type="Gene3D" id="1.10.10.10">
    <property type="entry name" value="Winged helix-like DNA-binding domain superfamily/Winged helix DNA-binding domain"/>
    <property type="match status" value="1"/>
</dbReference>
<evidence type="ECO:0000259" key="5">
    <source>
        <dbReference type="Pfam" id="PF07638"/>
    </source>
</evidence>
<evidence type="ECO:0000313" key="6">
    <source>
        <dbReference type="EMBL" id="QEE23110.1"/>
    </source>
</evidence>
<proteinExistence type="inferred from homology"/>
<keyword evidence="2" id="KW-0805">Transcription regulation</keyword>
<gene>
    <name evidence="6" type="ORF">CS053_00325</name>
</gene>
<dbReference type="NCBIfam" id="TIGR02999">
    <property type="entry name" value="Sig-70_X6"/>
    <property type="match status" value="1"/>
</dbReference>
<keyword evidence="3" id="KW-0731">Sigma factor</keyword>
<accession>A0A5B9DYA4</accession>
<dbReference type="KEGG" id="rgl:CS053_00325"/>
<dbReference type="GO" id="GO:0016987">
    <property type="term" value="F:sigma factor activity"/>
    <property type="evidence" value="ECO:0007669"/>
    <property type="project" value="UniProtKB-KW"/>
</dbReference>
<evidence type="ECO:0000256" key="1">
    <source>
        <dbReference type="ARBA" id="ARBA00010641"/>
    </source>
</evidence>
<evidence type="ECO:0000256" key="4">
    <source>
        <dbReference type="ARBA" id="ARBA00023163"/>
    </source>
</evidence>
<dbReference type="InterPro" id="IPR053812">
    <property type="entry name" value="HTH_Sigma70_ECF-like"/>
</dbReference>
<feature type="domain" description="RNA polymerase sigma-70 ECF-like HTH" evidence="5">
    <location>
        <begin position="26"/>
        <end position="203"/>
    </location>
</feature>
<dbReference type="EMBL" id="CP042807">
    <property type="protein sequence ID" value="QEE23110.1"/>
    <property type="molecule type" value="Genomic_DNA"/>
</dbReference>
<evidence type="ECO:0000256" key="3">
    <source>
        <dbReference type="ARBA" id="ARBA00023082"/>
    </source>
</evidence>
<name>A0A5B9DYA4_9GAMM</name>
<dbReference type="SUPFAM" id="SSF88659">
    <property type="entry name" value="Sigma3 and sigma4 domains of RNA polymerase sigma factors"/>
    <property type="match status" value="1"/>
</dbReference>
<dbReference type="Pfam" id="PF07638">
    <property type="entry name" value="Sigma70_ECF"/>
    <property type="match status" value="1"/>
</dbReference>
<organism evidence="6 7">
    <name type="scientific">Rhodanobacter glycinis</name>
    <dbReference type="NCBI Taxonomy" id="582702"/>
    <lineage>
        <taxon>Bacteria</taxon>
        <taxon>Pseudomonadati</taxon>
        <taxon>Pseudomonadota</taxon>
        <taxon>Gammaproteobacteria</taxon>
        <taxon>Lysobacterales</taxon>
        <taxon>Rhodanobacteraceae</taxon>
        <taxon>Rhodanobacter</taxon>
    </lineage>
</organism>
<dbReference type="AlphaFoldDB" id="A0A5B9DYA4"/>
<dbReference type="PANTHER" id="PTHR43133:SF39">
    <property type="entry name" value="SIMILAR TO RNA POLYMERASE SIGMA-E FACTOR"/>
    <property type="match status" value="1"/>
</dbReference>
<dbReference type="InterPro" id="IPR013325">
    <property type="entry name" value="RNA_pol_sigma_r2"/>
</dbReference>
<protein>
    <submittedName>
        <fullName evidence="6">Sigma-70 family RNA polymerase sigma factor</fullName>
    </submittedName>
</protein>
<keyword evidence="4" id="KW-0804">Transcription</keyword>
<dbReference type="InterPro" id="IPR039425">
    <property type="entry name" value="RNA_pol_sigma-70-like"/>
</dbReference>
<sequence>MCAPRRARSMGIARLGRTDAPGCGDMGETTQLLASARNGDPDAWERVVVLLYDDLLRLARRTVRGRGACTLNATALVHECYLRVAGGRADAITSSHHFLALASRAMRQILVNHARDRVAAKRGGGAIHVTLERQQLSADQEADDVLMLDEALVRLAREDERLSQVIDCRIFGGLTEMETASALGIPLRTVQRRWQQARERLRVCLQPG</sequence>
<evidence type="ECO:0000256" key="2">
    <source>
        <dbReference type="ARBA" id="ARBA00023015"/>
    </source>
</evidence>
<dbReference type="InterPro" id="IPR011517">
    <property type="entry name" value="RNA_pol_sigma70_ECF-like"/>
</dbReference>
<dbReference type="NCBIfam" id="TIGR02937">
    <property type="entry name" value="sigma70-ECF"/>
    <property type="match status" value="1"/>
</dbReference>
<dbReference type="Proteomes" id="UP000321807">
    <property type="component" value="Chromosome"/>
</dbReference>